<dbReference type="InterPro" id="IPR036259">
    <property type="entry name" value="MFS_trans_sf"/>
</dbReference>
<feature type="transmembrane region" description="Helical" evidence="7">
    <location>
        <begin position="752"/>
        <end position="772"/>
    </location>
</feature>
<keyword evidence="3 7" id="KW-0812">Transmembrane</keyword>
<feature type="transmembrane region" description="Helical" evidence="7">
    <location>
        <begin position="325"/>
        <end position="347"/>
    </location>
</feature>
<feature type="transmembrane region" description="Helical" evidence="7">
    <location>
        <begin position="413"/>
        <end position="434"/>
    </location>
</feature>
<evidence type="ECO:0000256" key="3">
    <source>
        <dbReference type="ARBA" id="ARBA00022692"/>
    </source>
</evidence>
<evidence type="ECO:0000256" key="1">
    <source>
        <dbReference type="ARBA" id="ARBA00004141"/>
    </source>
</evidence>
<feature type="domain" description="Major facilitator superfamily (MFS) profile" evidence="8">
    <location>
        <begin position="469"/>
        <end position="896"/>
    </location>
</feature>
<keyword evidence="2" id="KW-0813">Transport</keyword>
<feature type="transmembrane region" description="Helical" evidence="7">
    <location>
        <begin position="213"/>
        <end position="234"/>
    </location>
</feature>
<evidence type="ECO:0000256" key="5">
    <source>
        <dbReference type="ARBA" id="ARBA00023136"/>
    </source>
</evidence>
<dbReference type="SUPFAM" id="SSF103473">
    <property type="entry name" value="MFS general substrate transporter"/>
    <property type="match status" value="2"/>
</dbReference>
<feature type="transmembrane region" description="Helical" evidence="7">
    <location>
        <begin position="12"/>
        <end position="37"/>
    </location>
</feature>
<feature type="transmembrane region" description="Helical" evidence="7">
    <location>
        <begin position="779"/>
        <end position="799"/>
    </location>
</feature>
<feature type="transmembrane region" description="Helical" evidence="7">
    <location>
        <begin position="870"/>
        <end position="891"/>
    </location>
</feature>
<dbReference type="Gene3D" id="1.20.1250.20">
    <property type="entry name" value="MFS general substrate transporter like domains"/>
    <property type="match status" value="2"/>
</dbReference>
<feature type="transmembrane region" description="Helical" evidence="7">
    <location>
        <begin position="644"/>
        <end position="667"/>
    </location>
</feature>
<gene>
    <name evidence="9" type="primary">slc18a1</name>
</gene>
<dbReference type="FunFam" id="1.20.1250.20:FF:000145">
    <property type="entry name" value="Chromaffin granule amine transporter"/>
    <property type="match status" value="2"/>
</dbReference>
<accession>A0A6I8PV75</accession>
<dbReference type="AlphaFoldDB" id="A0A6I8PV75"/>
<evidence type="ECO:0000256" key="7">
    <source>
        <dbReference type="SAM" id="Phobius"/>
    </source>
</evidence>
<feature type="transmembrane region" description="Helical" evidence="7">
    <location>
        <begin position="125"/>
        <end position="143"/>
    </location>
</feature>
<dbReference type="CDD" id="cd17384">
    <property type="entry name" value="MFS_SLC18A1_2_VAT1_2"/>
    <property type="match status" value="2"/>
</dbReference>
<feature type="transmembrane region" description="Helical" evidence="7">
    <location>
        <begin position="842"/>
        <end position="864"/>
    </location>
</feature>
<dbReference type="Ensembl" id="ENSXETT00000062389">
    <property type="protein sequence ID" value="ENSXETP00000063140"/>
    <property type="gene ID" value="ENSXETG00000016493"/>
</dbReference>
<dbReference type="PROSITE" id="PS50850">
    <property type="entry name" value="MFS"/>
    <property type="match status" value="2"/>
</dbReference>
<comment type="subcellular location">
    <subcellularLocation>
        <location evidence="1">Membrane</location>
        <topology evidence="1">Multi-pass membrane protein</topology>
    </subcellularLocation>
</comment>
<feature type="transmembrane region" description="Helical" evidence="7">
    <location>
        <begin position="93"/>
        <end position="113"/>
    </location>
</feature>
<dbReference type="InterPro" id="IPR020846">
    <property type="entry name" value="MFS_dom"/>
</dbReference>
<feature type="transmembrane region" description="Helical" evidence="7">
    <location>
        <begin position="155"/>
        <end position="175"/>
    </location>
</feature>
<dbReference type="GeneTree" id="ENSGT00940000159352"/>
<proteinExistence type="predicted"/>
<dbReference type="GO" id="GO:0016020">
    <property type="term" value="C:membrane"/>
    <property type="evidence" value="ECO:0007669"/>
    <property type="project" value="UniProtKB-SubCell"/>
</dbReference>
<dbReference type="PANTHER" id="PTHR23506">
    <property type="entry name" value="GH10249P"/>
    <property type="match status" value="1"/>
</dbReference>
<dbReference type="InterPro" id="IPR011701">
    <property type="entry name" value="MFS"/>
</dbReference>
<evidence type="ECO:0000256" key="2">
    <source>
        <dbReference type="ARBA" id="ARBA00022448"/>
    </source>
</evidence>
<feature type="transmembrane region" description="Helical" evidence="7">
    <location>
        <begin position="353"/>
        <end position="373"/>
    </location>
</feature>
<dbReference type="Pfam" id="PF07690">
    <property type="entry name" value="MFS_1"/>
    <property type="match status" value="2"/>
</dbReference>
<feature type="transmembrane region" description="Helical" evidence="7">
    <location>
        <begin position="714"/>
        <end position="732"/>
    </location>
</feature>
<feature type="transmembrane region" description="Helical" evidence="7">
    <location>
        <begin position="292"/>
        <end position="313"/>
    </location>
</feature>
<feature type="domain" description="Major facilitator superfamily (MFS) profile" evidence="8">
    <location>
        <begin position="15"/>
        <end position="439"/>
    </location>
</feature>
<protein>
    <submittedName>
        <fullName evidence="9">Solute carrier family 18 member A2</fullName>
    </submittedName>
</protein>
<feature type="transmembrane region" description="Helical" evidence="7">
    <location>
        <begin position="385"/>
        <end position="407"/>
    </location>
</feature>
<reference evidence="9" key="1">
    <citation type="journal article" date="2010" name="Science">
        <title>The genome of the Western clawed frog Xenopus tropicalis.</title>
        <authorList>
            <person name="Hellsten U."/>
            <person name="Harland R.M."/>
            <person name="Gilchrist M.J."/>
            <person name="Hendrix D."/>
            <person name="Jurka J."/>
            <person name="Kapitonov V."/>
            <person name="Ovcharenko I."/>
            <person name="Putnam N.H."/>
            <person name="Shu S."/>
            <person name="Taher L."/>
            <person name="Blitz I.L."/>
            <person name="Blumberg B."/>
            <person name="Dichmann D.S."/>
            <person name="Dubchak I."/>
            <person name="Amaya E."/>
            <person name="Detter J.C."/>
            <person name="Fletcher R."/>
            <person name="Gerhard D.S."/>
            <person name="Goodstein D."/>
            <person name="Graves T."/>
            <person name="Grigoriev I.V."/>
            <person name="Grimwood J."/>
            <person name="Kawashima T."/>
            <person name="Lindquist E."/>
            <person name="Lucas S.M."/>
            <person name="Mead P.E."/>
            <person name="Mitros T."/>
            <person name="Ogino H."/>
            <person name="Ohta Y."/>
            <person name="Poliakov A.V."/>
            <person name="Pollet N."/>
            <person name="Robert J."/>
            <person name="Salamov A."/>
            <person name="Sater A.K."/>
            <person name="Schmutz J."/>
            <person name="Terry A."/>
            <person name="Vize P.D."/>
            <person name="Warren W.C."/>
            <person name="Wells D."/>
            <person name="Wills A."/>
            <person name="Wilson R.K."/>
            <person name="Zimmerman L.B."/>
            <person name="Zorn A.M."/>
            <person name="Grainger R."/>
            <person name="Grammer T."/>
            <person name="Khokha M.K."/>
            <person name="Richardson P.M."/>
            <person name="Rokhsar D.S."/>
        </authorList>
    </citation>
    <scope>NUCLEOTIDE SEQUENCE [LARGE SCALE GENOMIC DNA]</scope>
    <source>
        <strain evidence="9">Nigerian</strain>
    </source>
</reference>
<reference evidence="9" key="2">
    <citation type="submission" date="2020-05" db="UniProtKB">
        <authorList>
            <consortium name="Ensembl"/>
        </authorList>
    </citation>
    <scope>IDENTIFICATION</scope>
</reference>
<sequence length="946" mass="101813">MAGCSAYRRDSRWLILFVVAVAMVMDYILFTIVAPIAPALLYDTEYGNRNTTVLLNNSSGSSLYRDSIINNTESAGNQTQCYEEKDYLNEENVLVGLLLAIKALLQLLTNPIVGKIINRTGYDAPLFCGTIIMFLSTLMFAFADSYAFLCVARGLQGIGSSFTAVPALGMLAHVFPDDAERGKAMGIALSGVAIGVLAGPPFGSAMYEFVGKSAPFLAIAALALLDGVLQLCILRPTRFSTVDVPATPYKNLLMDPYILVAAVGLCICNLTFGMLETTLPIRMMETMCAPRYQLGLCFLPCIVAYFICLNVFAELAQKIGRWLCIMLGMLILGISVICMPLALNIYYLIGPSAALGIGFGMMETSVMPLMAHLVDLRHTSNYGGIYAISDIALCIGYALGPSCGGAIAKAVGFKWLMIILGIINLVFAPLFILLRNPPGKEETKASLVTMMECAPCKWLKEKRESRQLVLVVVCVALLLDNMLFTVVVPIIPSFLYEKELKNASVTTTELHSPISAYNSSVLFNASLHDSPTNSSNKCEKKKHTLHSENVQVGLLFASKAIVQLLVNPLVGLITNRFGFDAPLFAGFVILFLSTLMFAFSGSYALLFVARSIQGIGSSFSSVAGLGLLASVYMDDFERGQAMGIALTGLAVGVLAGAPFGSVMYEFVGRSSPFLVLAALALLDGALQLCILRPSKFSPTTAAPTPYHELLRDPYILVAAACLWIANMAVGMLEPTLPIWMMETMCSPDWQLGIAFLPASVAYLICTNLFGILSHKMGRWLCSMLGMIVVGGGLLCVPLARNIYGLIGPNAAIGIALGMVDSSIMPIMGYLVDLRHTSVYGGIYAICDTALCLGFAVGPSLAGVIASNIGFSWLMVIIGIINILFSPLCILLRNPPAKEEKVAILTQECAMQTKTYMTQTNGPDLILSDHSDDEYNSTVSRKKGTSH</sequence>
<keyword evidence="4 7" id="KW-1133">Transmembrane helix</keyword>
<dbReference type="InParanoid" id="A0A6I8PV75"/>
<feature type="transmembrane region" description="Helical" evidence="7">
    <location>
        <begin position="187"/>
        <end position="207"/>
    </location>
</feature>
<keyword evidence="5 7" id="KW-0472">Membrane</keyword>
<evidence type="ECO:0000256" key="6">
    <source>
        <dbReference type="SAM" id="MobiDB-lite"/>
    </source>
</evidence>
<organism evidence="9">
    <name type="scientific">Xenopus tropicalis</name>
    <name type="common">Western clawed frog</name>
    <name type="synonym">Silurana tropicalis</name>
    <dbReference type="NCBI Taxonomy" id="8364"/>
    <lineage>
        <taxon>Eukaryota</taxon>
        <taxon>Metazoa</taxon>
        <taxon>Chordata</taxon>
        <taxon>Craniata</taxon>
        <taxon>Vertebrata</taxon>
        <taxon>Euteleostomi</taxon>
        <taxon>Amphibia</taxon>
        <taxon>Batrachia</taxon>
        <taxon>Anura</taxon>
        <taxon>Pipoidea</taxon>
        <taxon>Pipidae</taxon>
        <taxon>Xenopodinae</taxon>
        <taxon>Xenopus</taxon>
        <taxon>Silurana</taxon>
    </lineage>
</organism>
<feature type="transmembrane region" description="Helical" evidence="7">
    <location>
        <begin position="254"/>
        <end position="272"/>
    </location>
</feature>
<feature type="transmembrane region" description="Helical" evidence="7">
    <location>
        <begin position="583"/>
        <end position="606"/>
    </location>
</feature>
<evidence type="ECO:0000256" key="4">
    <source>
        <dbReference type="ARBA" id="ARBA00022989"/>
    </source>
</evidence>
<dbReference type="Bgee" id="ENSXETG00000016493">
    <property type="expression patterns" value="Expressed in egg cell and 8 other cell types or tissues"/>
</dbReference>
<feature type="transmembrane region" description="Helical" evidence="7">
    <location>
        <begin position="468"/>
        <end position="491"/>
    </location>
</feature>
<evidence type="ECO:0000259" key="8">
    <source>
        <dbReference type="PROSITE" id="PS50850"/>
    </source>
</evidence>
<dbReference type="PANTHER" id="PTHR23506:SF31">
    <property type="entry name" value="CHROMAFFIN GRANULE AMINE TRANSPORTER"/>
    <property type="match status" value="1"/>
</dbReference>
<name>A0A6I8PV75_XENTR</name>
<dbReference type="GO" id="GO:0022857">
    <property type="term" value="F:transmembrane transporter activity"/>
    <property type="evidence" value="ECO:0007669"/>
    <property type="project" value="InterPro"/>
</dbReference>
<feature type="region of interest" description="Disordered" evidence="6">
    <location>
        <begin position="923"/>
        <end position="946"/>
    </location>
</feature>
<feature type="transmembrane region" description="Helical" evidence="7">
    <location>
        <begin position="811"/>
        <end position="830"/>
    </location>
</feature>
<dbReference type="InterPro" id="IPR050930">
    <property type="entry name" value="MFS_Vesicular_Transporter"/>
</dbReference>
<feature type="transmembrane region" description="Helical" evidence="7">
    <location>
        <begin position="612"/>
        <end position="632"/>
    </location>
</feature>
<evidence type="ECO:0000313" key="9">
    <source>
        <dbReference type="Ensembl" id="ENSXETP00000063140"/>
    </source>
</evidence>